<feature type="compositionally biased region" description="Basic and acidic residues" evidence="1">
    <location>
        <begin position="1"/>
        <end position="19"/>
    </location>
</feature>
<dbReference type="AlphaFoldDB" id="A0A373FF21"/>
<accession>A0A373FF21</accession>
<evidence type="ECO:0000313" key="2">
    <source>
        <dbReference type="EMBL" id="RGE42082.1"/>
    </source>
</evidence>
<dbReference type="OrthoDB" id="7595245at2"/>
<evidence type="ECO:0008006" key="4">
    <source>
        <dbReference type="Google" id="ProtNLM"/>
    </source>
</evidence>
<keyword evidence="3" id="KW-1185">Reference proteome</keyword>
<feature type="region of interest" description="Disordered" evidence="1">
    <location>
        <begin position="1"/>
        <end position="20"/>
    </location>
</feature>
<protein>
    <recommendedName>
        <fullName evidence="4">DUF4253 domain-containing protein</fullName>
    </recommendedName>
</protein>
<name>A0A373FF21_COMTE</name>
<dbReference type="EMBL" id="QURR01000025">
    <property type="protein sequence ID" value="RGE42082.1"/>
    <property type="molecule type" value="Genomic_DNA"/>
</dbReference>
<gene>
    <name evidence="2" type="ORF">DZC30_17450</name>
</gene>
<reference evidence="2 3" key="1">
    <citation type="submission" date="2018-08" db="EMBL/GenBank/DDBJ databases">
        <title>Comamonas testosteroni strain SWCO2.</title>
        <authorList>
            <person name="Jiang N."/>
            <person name="Zhang X.Z."/>
        </authorList>
    </citation>
    <scope>NUCLEOTIDE SEQUENCE [LARGE SCALE GENOMIC DNA]</scope>
    <source>
        <strain evidence="2 3">SWCO2</strain>
    </source>
</reference>
<comment type="caution">
    <text evidence="2">The sequence shown here is derived from an EMBL/GenBank/DDBJ whole genome shotgun (WGS) entry which is preliminary data.</text>
</comment>
<evidence type="ECO:0000313" key="3">
    <source>
        <dbReference type="Proteomes" id="UP000261948"/>
    </source>
</evidence>
<evidence type="ECO:0000256" key="1">
    <source>
        <dbReference type="SAM" id="MobiDB-lite"/>
    </source>
</evidence>
<dbReference type="Proteomes" id="UP000261948">
    <property type="component" value="Unassembled WGS sequence"/>
</dbReference>
<organism evidence="2 3">
    <name type="scientific">Comamonas testosteroni</name>
    <name type="common">Pseudomonas testosteroni</name>
    <dbReference type="NCBI Taxonomy" id="285"/>
    <lineage>
        <taxon>Bacteria</taxon>
        <taxon>Pseudomonadati</taxon>
        <taxon>Pseudomonadota</taxon>
        <taxon>Betaproteobacteria</taxon>
        <taxon>Burkholderiales</taxon>
        <taxon>Comamonadaceae</taxon>
        <taxon>Comamonas</taxon>
    </lineage>
</organism>
<sequence>MKKDFFAPPEQPRDDEPFRRGNFSCAYLWREEVSSVDELLKELDALSAADPDSRYLSTLDDINQCSYTCGHAGQDERLELEEPEDEAVDWEDPVQVAAWEQKALQHRVQQLGNPALAQSWEQVCGSLGTQAEDVQALLAVNREPDQLLDEVIYVQRIAVDSDDLKIAAQPNGYFSADWDTFQNHAIIRHLATQYGYRFFAMGAAWMGFVRPEPPDRGQAAQLVADLRELYGKGNDEVHSHAGWAELALLLQERRTLMLGYTEDMAASVGLEDDD</sequence>
<proteinExistence type="predicted"/>